<name>A0A2R4WW39_9HYPH</name>
<evidence type="ECO:0000313" key="2">
    <source>
        <dbReference type="EMBL" id="AWB25759.1"/>
    </source>
</evidence>
<sequence>MSADHTLARSSSDDLPQARLGWIMAAIQTLIYAGFVGTFIASPETMTRPIATGMAVTVATVFGLLCILSTMVLTGTYVLIANRLTAR</sequence>
<proteinExistence type="predicted"/>
<evidence type="ECO:0000256" key="1">
    <source>
        <dbReference type="SAM" id="Phobius"/>
    </source>
</evidence>
<dbReference type="KEGG" id="mee:DA075_33555"/>
<dbReference type="EMBL" id="CP028844">
    <property type="protein sequence ID" value="AWB25759.1"/>
    <property type="molecule type" value="Genomic_DNA"/>
</dbReference>
<gene>
    <name evidence="2" type="ORF">DA075_33555</name>
</gene>
<evidence type="ECO:0000313" key="3">
    <source>
        <dbReference type="Proteomes" id="UP000244755"/>
    </source>
</evidence>
<feature type="transmembrane region" description="Helical" evidence="1">
    <location>
        <begin position="53"/>
        <end position="80"/>
    </location>
</feature>
<protein>
    <submittedName>
        <fullName evidence="2">DUF485 domain-containing protein</fullName>
    </submittedName>
</protein>
<dbReference type="Proteomes" id="UP000244755">
    <property type="component" value="Chromosome 2"/>
</dbReference>
<dbReference type="AlphaFoldDB" id="A0A2R4WW39"/>
<keyword evidence="3" id="KW-1185">Reference proteome</keyword>
<keyword evidence="1" id="KW-0812">Transmembrane</keyword>
<dbReference type="RefSeq" id="WP_099957394.1">
    <property type="nucleotide sequence ID" value="NZ_CP028844.1"/>
</dbReference>
<accession>A0A2R4WW39</accession>
<dbReference type="Pfam" id="PF04341">
    <property type="entry name" value="DUF485"/>
    <property type="match status" value="1"/>
</dbReference>
<feature type="transmembrane region" description="Helical" evidence="1">
    <location>
        <begin position="20"/>
        <end position="41"/>
    </location>
</feature>
<dbReference type="OrthoDB" id="7997118at2"/>
<dbReference type="InterPro" id="IPR007436">
    <property type="entry name" value="DUF485"/>
</dbReference>
<reference evidence="2 3" key="1">
    <citation type="submission" date="2018-04" db="EMBL/GenBank/DDBJ databases">
        <title>Methylobacterium sp. PR1016A genome.</title>
        <authorList>
            <person name="Park W."/>
        </authorList>
    </citation>
    <scope>NUCLEOTIDE SEQUENCE [LARGE SCALE GENOMIC DNA]</scope>
    <source>
        <strain evidence="2 3">PR1016A</strain>
    </source>
</reference>
<keyword evidence="1" id="KW-0472">Membrane</keyword>
<keyword evidence="1" id="KW-1133">Transmembrane helix</keyword>
<organism evidence="2 3">
    <name type="scientific">Methylobacterium currus</name>
    <dbReference type="NCBI Taxonomy" id="2051553"/>
    <lineage>
        <taxon>Bacteria</taxon>
        <taxon>Pseudomonadati</taxon>
        <taxon>Pseudomonadota</taxon>
        <taxon>Alphaproteobacteria</taxon>
        <taxon>Hyphomicrobiales</taxon>
        <taxon>Methylobacteriaceae</taxon>
        <taxon>Methylobacterium</taxon>
    </lineage>
</organism>